<accession>A0A8J4QLN9</accession>
<organism evidence="2 3">
    <name type="scientific">Castanea mollissima</name>
    <name type="common">Chinese chestnut</name>
    <dbReference type="NCBI Taxonomy" id="60419"/>
    <lineage>
        <taxon>Eukaryota</taxon>
        <taxon>Viridiplantae</taxon>
        <taxon>Streptophyta</taxon>
        <taxon>Embryophyta</taxon>
        <taxon>Tracheophyta</taxon>
        <taxon>Spermatophyta</taxon>
        <taxon>Magnoliopsida</taxon>
        <taxon>eudicotyledons</taxon>
        <taxon>Gunneridae</taxon>
        <taxon>Pentapetalae</taxon>
        <taxon>rosids</taxon>
        <taxon>fabids</taxon>
        <taxon>Fagales</taxon>
        <taxon>Fagaceae</taxon>
        <taxon>Castanea</taxon>
    </lineage>
</organism>
<evidence type="ECO:0000313" key="2">
    <source>
        <dbReference type="EMBL" id="KAF3949134.1"/>
    </source>
</evidence>
<feature type="compositionally biased region" description="Low complexity" evidence="1">
    <location>
        <begin position="87"/>
        <end position="101"/>
    </location>
</feature>
<dbReference type="Proteomes" id="UP000737018">
    <property type="component" value="Unassembled WGS sequence"/>
</dbReference>
<name>A0A8J4QLN9_9ROSI</name>
<feature type="region of interest" description="Disordered" evidence="1">
    <location>
        <begin position="85"/>
        <end position="107"/>
    </location>
</feature>
<protein>
    <submittedName>
        <fullName evidence="2">Uncharacterized protein</fullName>
    </submittedName>
</protein>
<evidence type="ECO:0000313" key="3">
    <source>
        <dbReference type="Proteomes" id="UP000737018"/>
    </source>
</evidence>
<dbReference type="AlphaFoldDB" id="A0A8J4QLN9"/>
<evidence type="ECO:0000256" key="1">
    <source>
        <dbReference type="SAM" id="MobiDB-lite"/>
    </source>
</evidence>
<proteinExistence type="predicted"/>
<comment type="caution">
    <text evidence="2">The sequence shown here is derived from an EMBL/GenBank/DDBJ whole genome shotgun (WGS) entry which is preliminary data.</text>
</comment>
<dbReference type="EMBL" id="JRKL02006297">
    <property type="protein sequence ID" value="KAF3949134.1"/>
    <property type="molecule type" value="Genomic_DNA"/>
</dbReference>
<keyword evidence="3" id="KW-1185">Reference proteome</keyword>
<gene>
    <name evidence="2" type="ORF">CMV_024953</name>
</gene>
<reference evidence="2" key="1">
    <citation type="submission" date="2020-03" db="EMBL/GenBank/DDBJ databases">
        <title>Castanea mollissima Vanexum genome sequencing.</title>
        <authorList>
            <person name="Staton M."/>
        </authorList>
    </citation>
    <scope>NUCLEOTIDE SEQUENCE</scope>
    <source>
        <tissue evidence="2">Leaf</tissue>
    </source>
</reference>
<sequence length="107" mass="12180">MFQEGFEHCNHYYCNFNSQISVSMSTQGASSSSSSSSTPKQSFRKVVVDLVLFVWRWIGVWLFRNNEEIERGKSISLELVKEKEESSQGASMSSPSPLSTPQWKYEA</sequence>